<evidence type="ECO:0000313" key="1">
    <source>
        <dbReference type="EMBL" id="SDB05659.1"/>
    </source>
</evidence>
<keyword evidence="2" id="KW-1185">Reference proteome</keyword>
<gene>
    <name evidence="1" type="ORF">SAMN05660653_00304</name>
</gene>
<dbReference type="Proteomes" id="UP000198771">
    <property type="component" value="Unassembled WGS sequence"/>
</dbReference>
<sequence>MNKSIAVLWRRLDMPGHDACRFAQSKQGWTLRGMAVFLEGKQVCQLRYEVLADPAFQTREAVVAGWVGDTVVDLQVCVIGHGMWTVNGVEQPQLAGCVDLDLGFTPATNFLPVRRLRLRIGEEAQAPAAYLAFPQLRFEVLPQSYKRISETKYEYQSPSAGYTGTLEFSPQGVIVSYPGLFSIEGLN</sequence>
<proteinExistence type="predicted"/>
<dbReference type="SUPFAM" id="SSF159275">
    <property type="entry name" value="PA1994-like"/>
    <property type="match status" value="1"/>
</dbReference>
<evidence type="ECO:0000313" key="2">
    <source>
        <dbReference type="Proteomes" id="UP000198771"/>
    </source>
</evidence>
<dbReference type="AlphaFoldDB" id="A0A1G6ABA6"/>
<dbReference type="EMBL" id="FMXO01000001">
    <property type="protein sequence ID" value="SDB05659.1"/>
    <property type="molecule type" value="Genomic_DNA"/>
</dbReference>
<evidence type="ECO:0008006" key="3">
    <source>
        <dbReference type="Google" id="ProtNLM"/>
    </source>
</evidence>
<name>A0A1G6ABA6_9BACT</name>
<dbReference type="RefSeq" id="WP_092116490.1">
    <property type="nucleotide sequence ID" value="NZ_FMXO01000001.1"/>
</dbReference>
<dbReference type="Pfam" id="PF06475">
    <property type="entry name" value="Glycolipid_bind"/>
    <property type="match status" value="1"/>
</dbReference>
<reference evidence="1 2" key="1">
    <citation type="submission" date="2016-10" db="EMBL/GenBank/DDBJ databases">
        <authorList>
            <person name="de Groot N.N."/>
        </authorList>
    </citation>
    <scope>NUCLEOTIDE SEQUENCE [LARGE SCALE GENOMIC DNA]</scope>
    <source>
        <strain evidence="1 2">ASO4-2</strain>
    </source>
</reference>
<dbReference type="InterPro" id="IPR009467">
    <property type="entry name" value="Glycolipid-bd_prot_put"/>
</dbReference>
<protein>
    <recommendedName>
        <fullName evidence="3">Glycolipid-binding</fullName>
    </recommendedName>
</protein>
<dbReference type="OrthoDB" id="9814791at2"/>
<accession>A0A1G6ABA6</accession>
<organism evidence="1 2">
    <name type="scientific">Desulfonatronum thiosulfatophilum</name>
    <dbReference type="NCBI Taxonomy" id="617002"/>
    <lineage>
        <taxon>Bacteria</taxon>
        <taxon>Pseudomonadati</taxon>
        <taxon>Thermodesulfobacteriota</taxon>
        <taxon>Desulfovibrionia</taxon>
        <taxon>Desulfovibrionales</taxon>
        <taxon>Desulfonatronaceae</taxon>
        <taxon>Desulfonatronum</taxon>
    </lineage>
</organism>
<dbReference type="STRING" id="617002.SAMN05660653_00304"/>